<keyword evidence="3" id="KW-0479">Metal-binding</keyword>
<evidence type="ECO:0000256" key="3">
    <source>
        <dbReference type="ARBA" id="ARBA00022723"/>
    </source>
</evidence>
<evidence type="ECO:0000313" key="6">
    <source>
        <dbReference type="EMBL" id="QEE16198.2"/>
    </source>
</evidence>
<dbReference type="InterPro" id="IPR023198">
    <property type="entry name" value="PGP-like_dom2"/>
</dbReference>
<evidence type="ECO:0000313" key="7">
    <source>
        <dbReference type="Proteomes" id="UP000321408"/>
    </source>
</evidence>
<evidence type="ECO:0000256" key="5">
    <source>
        <dbReference type="ARBA" id="ARBA00023277"/>
    </source>
</evidence>
<dbReference type="InterPro" id="IPR051600">
    <property type="entry name" value="Beta-PGM-like"/>
</dbReference>
<dbReference type="SFLD" id="SFLDG01129">
    <property type="entry name" value="C1.5:_HAD__Beta-PGM__Phosphata"/>
    <property type="match status" value="1"/>
</dbReference>
<dbReference type="SFLD" id="SFLDG01135">
    <property type="entry name" value="C1.5.6:_HAD__Beta-PGM__Phospha"/>
    <property type="match status" value="1"/>
</dbReference>
<proteinExistence type="inferred from homology"/>
<dbReference type="GO" id="GO:0016787">
    <property type="term" value="F:hydrolase activity"/>
    <property type="evidence" value="ECO:0007669"/>
    <property type="project" value="UniProtKB-KW"/>
</dbReference>
<gene>
    <name evidence="6" type="ORF">DSAG12_02028</name>
</gene>
<keyword evidence="5" id="KW-0119">Carbohydrate metabolism</keyword>
<reference evidence="6 7" key="2">
    <citation type="journal article" date="2024" name="Int. J. Syst. Evol. Microbiol.">
        <title>Promethearchaeum syntrophicum gen. nov., sp. nov., an anaerobic, obligately syntrophic archaeon, the first isolate of the lineage 'Asgard' archaea, and proposal of the new archaeal phylum Promethearchaeota phyl. nov. and kingdom Promethearchaeati regn. nov.</title>
        <authorList>
            <person name="Imachi H."/>
            <person name="Nobu M.K."/>
            <person name="Kato S."/>
            <person name="Takaki Y."/>
            <person name="Miyazaki M."/>
            <person name="Miyata M."/>
            <person name="Ogawara M."/>
            <person name="Saito Y."/>
            <person name="Sakai S."/>
            <person name="Tahara Y.O."/>
            <person name="Takano Y."/>
            <person name="Tasumi E."/>
            <person name="Uematsu K."/>
            <person name="Yoshimura T."/>
            <person name="Itoh T."/>
            <person name="Ohkuma M."/>
            <person name="Takai K."/>
        </authorList>
    </citation>
    <scope>NUCLEOTIDE SEQUENCE [LARGE SCALE GENOMIC DNA]</scope>
    <source>
        <strain evidence="6 7">MK-D1</strain>
    </source>
</reference>
<reference evidence="6 7" key="1">
    <citation type="journal article" date="2020" name="Nature">
        <title>Isolation of an archaeon at the prokaryote-eukaryote interface.</title>
        <authorList>
            <person name="Imachi H."/>
            <person name="Nobu M.K."/>
            <person name="Nakahara N."/>
            <person name="Morono Y."/>
            <person name="Ogawara M."/>
            <person name="Takaki Y."/>
            <person name="Takano Y."/>
            <person name="Uematsu K."/>
            <person name="Ikuta T."/>
            <person name="Ito M."/>
            <person name="Matsui Y."/>
            <person name="Miyazaki M."/>
            <person name="Murata K."/>
            <person name="Saito Y."/>
            <person name="Sakai S."/>
            <person name="Song C."/>
            <person name="Tasumi E."/>
            <person name="Yamanaka Y."/>
            <person name="Yamaguchi T."/>
            <person name="Kamagata Y."/>
            <person name="Tamaki H."/>
            <person name="Takai K."/>
        </authorList>
    </citation>
    <scope>NUCLEOTIDE SEQUENCE [LARGE SCALE GENOMIC DNA]</scope>
    <source>
        <strain evidence="6 7">MK-D1</strain>
    </source>
</reference>
<keyword evidence="6" id="KW-0378">Hydrolase</keyword>
<name>A0A5B9DAA2_9ARCH</name>
<comment type="similarity">
    <text evidence="2">Belongs to the HAD-like hydrolase superfamily.</text>
</comment>
<dbReference type="SUPFAM" id="SSF56784">
    <property type="entry name" value="HAD-like"/>
    <property type="match status" value="1"/>
</dbReference>
<evidence type="ECO:0000256" key="2">
    <source>
        <dbReference type="ARBA" id="ARBA00007958"/>
    </source>
</evidence>
<dbReference type="InterPro" id="IPR041492">
    <property type="entry name" value="HAD_2"/>
</dbReference>
<dbReference type="Gene3D" id="3.40.50.1000">
    <property type="entry name" value="HAD superfamily/HAD-like"/>
    <property type="match status" value="1"/>
</dbReference>
<dbReference type="GO" id="GO:0046872">
    <property type="term" value="F:metal ion binding"/>
    <property type="evidence" value="ECO:0007669"/>
    <property type="project" value="UniProtKB-KW"/>
</dbReference>
<dbReference type="Gene3D" id="1.10.150.240">
    <property type="entry name" value="Putative phosphatase, domain 2"/>
    <property type="match status" value="1"/>
</dbReference>
<dbReference type="InterPro" id="IPR023214">
    <property type="entry name" value="HAD_sf"/>
</dbReference>
<protein>
    <submittedName>
        <fullName evidence="6">HAD family hydrolase</fullName>
    </submittedName>
</protein>
<accession>A0A5B9DAA2</accession>
<dbReference type="CDD" id="cd07505">
    <property type="entry name" value="HAD_BPGM-like"/>
    <property type="match status" value="1"/>
</dbReference>
<comment type="cofactor">
    <cofactor evidence="1">
        <name>Mg(2+)</name>
        <dbReference type="ChEBI" id="CHEBI:18420"/>
    </cofactor>
</comment>
<keyword evidence="4" id="KW-0460">Magnesium</keyword>
<dbReference type="SFLD" id="SFLDS00003">
    <property type="entry name" value="Haloacid_Dehalogenase"/>
    <property type="match status" value="1"/>
</dbReference>
<dbReference type="InterPro" id="IPR006439">
    <property type="entry name" value="HAD-SF_hydro_IA"/>
</dbReference>
<dbReference type="KEGG" id="psyt:DSAG12_02028"/>
<evidence type="ECO:0000256" key="4">
    <source>
        <dbReference type="ARBA" id="ARBA00022842"/>
    </source>
</evidence>
<dbReference type="PANTHER" id="PTHR46193">
    <property type="entry name" value="6-PHOSPHOGLUCONATE PHOSPHATASE"/>
    <property type="match status" value="1"/>
</dbReference>
<organism evidence="6 7">
    <name type="scientific">Promethearchaeum syntrophicum</name>
    <dbReference type="NCBI Taxonomy" id="2594042"/>
    <lineage>
        <taxon>Archaea</taxon>
        <taxon>Promethearchaeati</taxon>
        <taxon>Promethearchaeota</taxon>
        <taxon>Promethearchaeia</taxon>
        <taxon>Promethearchaeales</taxon>
        <taxon>Promethearchaeaceae</taxon>
        <taxon>Promethearchaeum</taxon>
    </lineage>
</organism>
<dbReference type="InterPro" id="IPR036412">
    <property type="entry name" value="HAD-like_sf"/>
</dbReference>
<dbReference type="AlphaFoldDB" id="A0A5B9DAA2"/>
<dbReference type="Proteomes" id="UP000321408">
    <property type="component" value="Chromosome"/>
</dbReference>
<sequence>MRFEGLIFDCDGVLVDSEPFSCGTWNVILKDLYNIDIGTNYNAILGKNLRDAAEYYSKKFNLPFDDGTLSKLTQLKEDTYYRIAKGKLNPIPGVNRIIQDAKKLNLKIAVASSGSINKIHFNLSQARLNNEFQNILSADDVKHAKPSPDIFLKAMSLMKVEPSKCIIIEDSVSGIRAAKSSGAFTIGLASTFPVENLYEADLIIENYNELDLFLLLKS</sequence>
<dbReference type="Pfam" id="PF13419">
    <property type="entry name" value="HAD_2"/>
    <property type="match status" value="1"/>
</dbReference>
<dbReference type="OrthoDB" id="31229at2157"/>
<keyword evidence="7" id="KW-1185">Reference proteome</keyword>
<dbReference type="PRINTS" id="PR00413">
    <property type="entry name" value="HADHALOGNASE"/>
</dbReference>
<evidence type="ECO:0000256" key="1">
    <source>
        <dbReference type="ARBA" id="ARBA00001946"/>
    </source>
</evidence>
<dbReference type="PANTHER" id="PTHR46193:SF18">
    <property type="entry name" value="HEXITOL PHOSPHATASE B"/>
    <property type="match status" value="1"/>
</dbReference>
<dbReference type="EMBL" id="CP042905">
    <property type="protein sequence ID" value="QEE16198.2"/>
    <property type="molecule type" value="Genomic_DNA"/>
</dbReference>
<dbReference type="NCBIfam" id="TIGR01509">
    <property type="entry name" value="HAD-SF-IA-v3"/>
    <property type="match status" value="1"/>
</dbReference>